<comment type="caution">
    <text evidence="1">The sequence shown here is derived from an EMBL/GenBank/DDBJ whole genome shotgun (WGS) entry which is preliminary data.</text>
</comment>
<evidence type="ECO:0000313" key="2">
    <source>
        <dbReference type="Proteomes" id="UP000031586"/>
    </source>
</evidence>
<dbReference type="Proteomes" id="UP000031586">
    <property type="component" value="Unassembled WGS sequence"/>
</dbReference>
<protein>
    <submittedName>
        <fullName evidence="1">Uncharacterized protein</fullName>
    </submittedName>
</protein>
<dbReference type="EMBL" id="JPRD01000015">
    <property type="protein sequence ID" value="KIF53266.1"/>
    <property type="molecule type" value="Genomic_DNA"/>
</dbReference>
<name>A0A0C1ZJ99_9VIBR</name>
<reference evidence="1 2" key="1">
    <citation type="submission" date="2014-07" db="EMBL/GenBank/DDBJ databases">
        <title>Unique and conserved regions in Vibrio harveyi and related species in comparison with the shrimp pathogen Vibrio harveyi CAIM 1792.</title>
        <authorList>
            <person name="Espinoza-Valles I."/>
            <person name="Vora G."/>
            <person name="Leekitcharoenphon P."/>
            <person name="Ussery D."/>
            <person name="Hoj L."/>
            <person name="Gomez-Gil B."/>
        </authorList>
    </citation>
    <scope>NUCLEOTIDE SEQUENCE [LARGE SCALE GENOMIC DNA]</scope>
    <source>
        <strain evidence="2">CAIM 1854 / LMG 25443</strain>
    </source>
</reference>
<dbReference type="AlphaFoldDB" id="A0A0C1ZJ99"/>
<dbReference type="PATRIC" id="fig|1229493.5.peg.1102"/>
<evidence type="ECO:0000313" key="1">
    <source>
        <dbReference type="EMBL" id="KIF53266.1"/>
    </source>
</evidence>
<organism evidence="1 2">
    <name type="scientific">Vibrio owensii CAIM 1854 = LMG 25443</name>
    <dbReference type="NCBI Taxonomy" id="1229493"/>
    <lineage>
        <taxon>Bacteria</taxon>
        <taxon>Pseudomonadati</taxon>
        <taxon>Pseudomonadota</taxon>
        <taxon>Gammaproteobacteria</taxon>
        <taxon>Vibrionales</taxon>
        <taxon>Vibrionaceae</taxon>
        <taxon>Vibrio</taxon>
    </lineage>
</organism>
<proteinExistence type="predicted"/>
<accession>A0A0C1ZJ99</accession>
<sequence length="200" mass="22790">MTTNVEYHQNPKINAIMVNAKDADLAFGDLREYAEKYEGTGAFAYFLGPSLLSKRFDEPQVMDAIHSLAQFDQDDEDKRLATRAKRFIEKFNKWRSEDKFIADLLEYGLAAYRAGGVLHVAHKCQKTDAKPYQVSRFVVGQGVCGDTTYWKPEQIFEHGVCGAGIPNSAVYIPYDQIFDLEDEFKVDSYSTSDREKINVF</sequence>
<gene>
    <name evidence="1" type="ORF">H735_10095</name>
</gene>
<dbReference type="RefSeq" id="WP_020194460.1">
    <property type="nucleotide sequence ID" value="NZ_BAOH01000005.1"/>
</dbReference>